<dbReference type="PANTHER" id="PTHR10920:SF18">
    <property type="entry name" value="RRNA METHYLTRANSFERASE 2, MITOCHONDRIAL"/>
    <property type="match status" value="1"/>
</dbReference>
<dbReference type="PANTHER" id="PTHR10920">
    <property type="entry name" value="RIBOSOMAL RNA METHYLTRANSFERASE"/>
    <property type="match status" value="1"/>
</dbReference>
<organism evidence="9 10">
    <name type="scientific">Megalurothrips usitatus</name>
    <name type="common">bean blossom thrips</name>
    <dbReference type="NCBI Taxonomy" id="439358"/>
    <lineage>
        <taxon>Eukaryota</taxon>
        <taxon>Metazoa</taxon>
        <taxon>Ecdysozoa</taxon>
        <taxon>Arthropoda</taxon>
        <taxon>Hexapoda</taxon>
        <taxon>Insecta</taxon>
        <taxon>Pterygota</taxon>
        <taxon>Neoptera</taxon>
        <taxon>Paraneoptera</taxon>
        <taxon>Thysanoptera</taxon>
        <taxon>Terebrantia</taxon>
        <taxon>Thripoidea</taxon>
        <taxon>Thripidae</taxon>
        <taxon>Megalurothrips</taxon>
    </lineage>
</organism>
<dbReference type="HAMAP" id="MF_01547">
    <property type="entry name" value="RNA_methyltr_E"/>
    <property type="match status" value="1"/>
</dbReference>
<dbReference type="SUPFAM" id="SSF53335">
    <property type="entry name" value="S-adenosyl-L-methionine-dependent methyltransferases"/>
    <property type="match status" value="1"/>
</dbReference>
<dbReference type="PIRSF" id="PIRSF005461">
    <property type="entry name" value="23S_rRNA_mtase"/>
    <property type="match status" value="1"/>
</dbReference>
<evidence type="ECO:0000259" key="8">
    <source>
        <dbReference type="Pfam" id="PF01728"/>
    </source>
</evidence>
<accession>A0AAV7XNS9</accession>
<dbReference type="Pfam" id="PF01728">
    <property type="entry name" value="FtsJ"/>
    <property type="match status" value="1"/>
</dbReference>
<reference evidence="9" key="1">
    <citation type="submission" date="2022-12" db="EMBL/GenBank/DDBJ databases">
        <title>Chromosome-level genome assembly of the bean flower thrips Megalurothrips usitatus.</title>
        <authorList>
            <person name="Ma L."/>
            <person name="Liu Q."/>
            <person name="Li H."/>
            <person name="Cai W."/>
        </authorList>
    </citation>
    <scope>NUCLEOTIDE SEQUENCE</scope>
    <source>
        <strain evidence="9">Cailab_2022a</strain>
    </source>
</reference>
<dbReference type="GO" id="GO:0005739">
    <property type="term" value="C:mitochondrion"/>
    <property type="evidence" value="ECO:0007669"/>
    <property type="project" value="TreeGrafter"/>
</dbReference>
<dbReference type="InterPro" id="IPR015507">
    <property type="entry name" value="rRNA-MeTfrase_E"/>
</dbReference>
<dbReference type="Proteomes" id="UP001075354">
    <property type="component" value="Chromosome 5"/>
</dbReference>
<dbReference type="EMBL" id="JAPTSV010000005">
    <property type="protein sequence ID" value="KAJ1527838.1"/>
    <property type="molecule type" value="Genomic_DNA"/>
</dbReference>
<feature type="active site" description="Proton acceptor" evidence="7">
    <location>
        <position position="193"/>
    </location>
</feature>
<comment type="caution">
    <text evidence="9">The sequence shown here is derived from an EMBL/GenBank/DDBJ whole genome shotgun (WGS) entry which is preliminary data.</text>
</comment>
<dbReference type="InterPro" id="IPR050082">
    <property type="entry name" value="RNA_methyltr_RlmE"/>
</dbReference>
<evidence type="ECO:0000256" key="5">
    <source>
        <dbReference type="ARBA" id="ARBA00022691"/>
    </source>
</evidence>
<evidence type="ECO:0000256" key="1">
    <source>
        <dbReference type="ARBA" id="ARBA00009258"/>
    </source>
</evidence>
<dbReference type="InterPro" id="IPR002877">
    <property type="entry name" value="RNA_MeTrfase_FtsJ_dom"/>
</dbReference>
<evidence type="ECO:0000256" key="3">
    <source>
        <dbReference type="ARBA" id="ARBA00022603"/>
    </source>
</evidence>
<proteinExistence type="inferred from homology"/>
<evidence type="ECO:0000313" key="10">
    <source>
        <dbReference type="Proteomes" id="UP001075354"/>
    </source>
</evidence>
<dbReference type="GO" id="GO:0008650">
    <property type="term" value="F:rRNA (uridine-2'-O-)-methyltransferase activity"/>
    <property type="evidence" value="ECO:0007669"/>
    <property type="project" value="TreeGrafter"/>
</dbReference>
<evidence type="ECO:0000256" key="7">
    <source>
        <dbReference type="PIRSR" id="PIRSR005461-1"/>
    </source>
</evidence>
<evidence type="ECO:0000313" key="9">
    <source>
        <dbReference type="EMBL" id="KAJ1527838.1"/>
    </source>
</evidence>
<dbReference type="Gene3D" id="3.40.50.150">
    <property type="entry name" value="Vaccinia Virus protein VP39"/>
    <property type="match status" value="1"/>
</dbReference>
<keyword evidence="4" id="KW-0808">Transferase</keyword>
<protein>
    <recommendedName>
        <fullName evidence="6">rRNA methyltransferase 2, mitochondrial</fullName>
    </recommendedName>
</protein>
<keyword evidence="10" id="KW-1185">Reference proteome</keyword>
<dbReference type="AlphaFoldDB" id="A0AAV7XNS9"/>
<keyword evidence="5 7" id="KW-0949">S-adenosyl-L-methionine</keyword>
<keyword evidence="3" id="KW-0489">Methyltransferase</keyword>
<evidence type="ECO:0000256" key="4">
    <source>
        <dbReference type="ARBA" id="ARBA00022679"/>
    </source>
</evidence>
<name>A0AAV7XNS9_9NEOP</name>
<keyword evidence="2" id="KW-0698">rRNA processing</keyword>
<comment type="similarity">
    <text evidence="1">Belongs to the class I-like SAM-binding methyltransferase superfamily. RNA methyltransferase RlmE family.</text>
</comment>
<evidence type="ECO:0000256" key="6">
    <source>
        <dbReference type="ARBA" id="ARBA00041184"/>
    </source>
</evidence>
<gene>
    <name evidence="9" type="ORF">ONE63_007779</name>
</gene>
<feature type="domain" description="Ribosomal RNA methyltransferase FtsJ" evidence="8">
    <location>
        <begin position="52"/>
        <end position="236"/>
    </location>
</feature>
<sequence length="241" mass="27133">MVFLISNLRPFSTFGVLLKEVSNLKGRKQSSREWLIRQIKDPYVEKAKMESYRCRSAFKLLEIDDKYKFLKPGHIVVDCGASPGGWTQVASRRCNADAKDNEKRGMVIAIDLIKMHHIPGAIFLSPMDFTHLSTQKKLLSILDGKLVDVFMSDMAPNATGVGALDHDGIINLVLQSFRFALDVSNPGGHFLAKIWDGGQTPAVIKDMQRFYENVYTVKPPASRQHSAEMYLLCQGFRGLKR</sequence>
<evidence type="ECO:0000256" key="2">
    <source>
        <dbReference type="ARBA" id="ARBA00022552"/>
    </source>
</evidence>
<dbReference type="InterPro" id="IPR029063">
    <property type="entry name" value="SAM-dependent_MTases_sf"/>
</dbReference>